<keyword evidence="4 8" id="KW-0547">Nucleotide-binding</keyword>
<dbReference type="Gene3D" id="3.30.200.20">
    <property type="entry name" value="Phosphorylase Kinase, domain 1"/>
    <property type="match status" value="1"/>
</dbReference>
<dbReference type="CDD" id="cd00200">
    <property type="entry name" value="WD40"/>
    <property type="match status" value="1"/>
</dbReference>
<reference evidence="10 11" key="1">
    <citation type="submission" date="2021-04" db="EMBL/GenBank/DDBJ databases">
        <authorList>
            <person name="Ivanova A."/>
        </authorList>
    </citation>
    <scope>NUCLEOTIDE SEQUENCE [LARGE SCALE GENOMIC DNA]</scope>
    <source>
        <strain evidence="10 11">G18</strain>
    </source>
</reference>
<accession>A0ABS5C559</accession>
<keyword evidence="10" id="KW-0723">Serine/threonine-protein kinase</keyword>
<evidence type="ECO:0000259" key="9">
    <source>
        <dbReference type="PROSITE" id="PS50011"/>
    </source>
</evidence>
<evidence type="ECO:0000256" key="1">
    <source>
        <dbReference type="ARBA" id="ARBA00022574"/>
    </source>
</evidence>
<dbReference type="RefSeq" id="WP_210663146.1">
    <property type="nucleotide sequence ID" value="NZ_JAGKQQ010000002.1"/>
</dbReference>
<dbReference type="PROSITE" id="PS00108">
    <property type="entry name" value="PROTEIN_KINASE_ST"/>
    <property type="match status" value="1"/>
</dbReference>
<dbReference type="Gene3D" id="1.10.510.10">
    <property type="entry name" value="Transferase(Phosphotransferase) domain 1"/>
    <property type="match status" value="1"/>
</dbReference>
<dbReference type="PANTHER" id="PTHR43289:SF6">
    <property type="entry name" value="SERINE_THREONINE-PROTEIN KINASE NEKL-3"/>
    <property type="match status" value="1"/>
</dbReference>
<protein>
    <submittedName>
        <fullName evidence="10">Serine/threonine protein kinase</fullName>
    </submittedName>
</protein>
<dbReference type="SMART" id="SM00220">
    <property type="entry name" value="S_TKc"/>
    <property type="match status" value="1"/>
</dbReference>
<dbReference type="InterPro" id="IPR008271">
    <property type="entry name" value="Ser/Thr_kinase_AS"/>
</dbReference>
<dbReference type="InterPro" id="IPR011047">
    <property type="entry name" value="Quinoprotein_ADH-like_sf"/>
</dbReference>
<dbReference type="PROSITE" id="PS50294">
    <property type="entry name" value="WD_REPEATS_REGION"/>
    <property type="match status" value="2"/>
</dbReference>
<evidence type="ECO:0000256" key="8">
    <source>
        <dbReference type="PROSITE-ProRule" id="PRU10141"/>
    </source>
</evidence>
<keyword evidence="6 8" id="KW-0067">ATP-binding</keyword>
<keyword evidence="2" id="KW-0808">Transferase</keyword>
<dbReference type="InterPro" id="IPR001680">
    <property type="entry name" value="WD40_rpt"/>
</dbReference>
<evidence type="ECO:0000256" key="6">
    <source>
        <dbReference type="ARBA" id="ARBA00022840"/>
    </source>
</evidence>
<dbReference type="SMART" id="SM00320">
    <property type="entry name" value="WD40"/>
    <property type="match status" value="6"/>
</dbReference>
<evidence type="ECO:0000313" key="11">
    <source>
        <dbReference type="Proteomes" id="UP000676565"/>
    </source>
</evidence>
<evidence type="ECO:0000256" key="2">
    <source>
        <dbReference type="ARBA" id="ARBA00022679"/>
    </source>
</evidence>
<evidence type="ECO:0000256" key="4">
    <source>
        <dbReference type="ARBA" id="ARBA00022741"/>
    </source>
</evidence>
<feature type="binding site" evidence="8">
    <location>
        <position position="99"/>
    </location>
    <ligand>
        <name>ATP</name>
        <dbReference type="ChEBI" id="CHEBI:30616"/>
    </ligand>
</feature>
<dbReference type="InterPro" id="IPR019775">
    <property type="entry name" value="WD40_repeat_CS"/>
</dbReference>
<feature type="repeat" description="WD" evidence="7">
    <location>
        <begin position="419"/>
        <end position="460"/>
    </location>
</feature>
<dbReference type="SUPFAM" id="SSF56112">
    <property type="entry name" value="Protein kinase-like (PK-like)"/>
    <property type="match status" value="1"/>
</dbReference>
<dbReference type="InterPro" id="IPR015943">
    <property type="entry name" value="WD40/YVTN_repeat-like_dom_sf"/>
</dbReference>
<dbReference type="PROSITE" id="PS50011">
    <property type="entry name" value="PROTEIN_KINASE_DOM"/>
    <property type="match status" value="1"/>
</dbReference>
<comment type="caution">
    <text evidence="10">The sequence shown here is derived from an EMBL/GenBank/DDBJ whole genome shotgun (WGS) entry which is preliminary data.</text>
</comment>
<sequence length="905" mass="97583">MAAPMTTPDFLDLIRASGLLDDGALARVAGDLPPEPVACAEKLVTAEVLTPFQAKQLLAGRVRGLVLGQYRVLGPLGKGGMGIVYLAEHVDLGRKVAIKVLNEEQAREKLGLERFFREARAVAALDHPNIVRLHDITQSAGTYFLVMEFVDGTDLQALIDGAGPLLYSRAANYIAQAAAGLRHAHSKGFVHRDIKPANLILASDGTVKVLDMGLARSVCNPKDSLTGTLDEDVIVGTADYLSPEQALNADLDARSDIYSLGATFFALLTGRAPFQGSTAQKVAQHQLAATPDVSKLRPDVAPGMAAVVTRMMAKLPRDRYQSAREVIIALSPWLPVDMPSEITVVLRAAETTSIVRPARAPRTKLQRLSRGARRAAWCAPVLGAGLLYAVLGGARSAQPQVVGGEAEPQFPSATEPQLLTGHSSAVNDIVFSPDGTRCASIDWDGKLFIWDAKTGTRLHNSPTRPGARGLVCATTPDGRYLLVAGERMPVLAFDWATGREVRAYQPHEKATWGIAVSPGGEYLLTSGGDGTVILRDLTTGDEIRRFEVAAKQAWTVAFSPDGTKFAAGFGDGPAPEESNFIKVWATADGSELNRLTGHTQDVRAIEFRPDGQVLASGGFDGTIRLWNLTTGTEIRRIDAHESIVERVRFLPDGRRVLTCGGPMPHVKPNEEGGTAKIWDTVTGRELACWRGGPWSDLISIVPSRDGRFAVAGGRDQNVRLWPLPAAPVDPLIYGFQLPASAVFKSTFRDGQHTDPGARALAGKGIYLHCWKNESVAEFRCDVTEARPWIGVTNLNADLSSQVLFQFDEGLNLPVVPGKRYRVRVEYRTANDAQGTAQVRNPRGNEYPALAEVRLEGTNGTWTTVEMAFQRPVGGKIDVCVLNSAVGEGNQLAVRTVEVLEIEPVK</sequence>
<dbReference type="PROSITE" id="PS00107">
    <property type="entry name" value="PROTEIN_KINASE_ATP"/>
    <property type="match status" value="1"/>
</dbReference>
<keyword evidence="5 10" id="KW-0418">Kinase</keyword>
<dbReference type="Gene3D" id="2.130.10.10">
    <property type="entry name" value="YVTN repeat-like/Quinoprotein amine dehydrogenase"/>
    <property type="match status" value="3"/>
</dbReference>
<dbReference type="EMBL" id="JAGKQQ010000002">
    <property type="protein sequence ID" value="MBP3960777.1"/>
    <property type="molecule type" value="Genomic_DNA"/>
</dbReference>
<evidence type="ECO:0000256" key="5">
    <source>
        <dbReference type="ARBA" id="ARBA00022777"/>
    </source>
</evidence>
<organism evidence="10 11">
    <name type="scientific">Gemmata palustris</name>
    <dbReference type="NCBI Taxonomy" id="2822762"/>
    <lineage>
        <taxon>Bacteria</taxon>
        <taxon>Pseudomonadati</taxon>
        <taxon>Planctomycetota</taxon>
        <taxon>Planctomycetia</taxon>
        <taxon>Gemmatales</taxon>
        <taxon>Gemmataceae</taxon>
        <taxon>Gemmata</taxon>
    </lineage>
</organism>
<dbReference type="PROSITE" id="PS50082">
    <property type="entry name" value="WD_REPEATS_2"/>
    <property type="match status" value="3"/>
</dbReference>
<name>A0ABS5C559_9BACT</name>
<proteinExistence type="predicted"/>
<keyword evidence="3" id="KW-0677">Repeat</keyword>
<dbReference type="GO" id="GO:0004674">
    <property type="term" value="F:protein serine/threonine kinase activity"/>
    <property type="evidence" value="ECO:0007669"/>
    <property type="project" value="UniProtKB-KW"/>
</dbReference>
<dbReference type="Pfam" id="PF00069">
    <property type="entry name" value="Pkinase"/>
    <property type="match status" value="1"/>
</dbReference>
<evidence type="ECO:0000256" key="3">
    <source>
        <dbReference type="ARBA" id="ARBA00022737"/>
    </source>
</evidence>
<keyword evidence="1 7" id="KW-0853">WD repeat</keyword>
<dbReference type="SUPFAM" id="SSF50998">
    <property type="entry name" value="Quinoprotein alcohol dehydrogenase-like"/>
    <property type="match status" value="1"/>
</dbReference>
<dbReference type="Proteomes" id="UP000676565">
    <property type="component" value="Unassembled WGS sequence"/>
</dbReference>
<dbReference type="PROSITE" id="PS00678">
    <property type="entry name" value="WD_REPEATS_1"/>
    <property type="match status" value="2"/>
</dbReference>
<gene>
    <name evidence="10" type="ORF">J8F10_36615</name>
</gene>
<dbReference type="InterPro" id="IPR011009">
    <property type="entry name" value="Kinase-like_dom_sf"/>
</dbReference>
<dbReference type="InterPro" id="IPR017441">
    <property type="entry name" value="Protein_kinase_ATP_BS"/>
</dbReference>
<dbReference type="PANTHER" id="PTHR43289">
    <property type="entry name" value="MITOGEN-ACTIVATED PROTEIN KINASE KINASE KINASE 20-RELATED"/>
    <property type="match status" value="1"/>
</dbReference>
<evidence type="ECO:0000313" key="10">
    <source>
        <dbReference type="EMBL" id="MBP3960777.1"/>
    </source>
</evidence>
<dbReference type="Pfam" id="PF00400">
    <property type="entry name" value="WD40"/>
    <property type="match status" value="5"/>
</dbReference>
<feature type="domain" description="Protein kinase" evidence="9">
    <location>
        <begin position="70"/>
        <end position="334"/>
    </location>
</feature>
<feature type="repeat" description="WD" evidence="7">
    <location>
        <begin position="595"/>
        <end position="636"/>
    </location>
</feature>
<dbReference type="InterPro" id="IPR000719">
    <property type="entry name" value="Prot_kinase_dom"/>
</dbReference>
<feature type="repeat" description="WD" evidence="7">
    <location>
        <begin position="504"/>
        <end position="545"/>
    </location>
</feature>
<dbReference type="CDD" id="cd14014">
    <property type="entry name" value="STKc_PknB_like"/>
    <property type="match status" value="1"/>
</dbReference>
<evidence type="ECO:0000256" key="7">
    <source>
        <dbReference type="PROSITE-ProRule" id="PRU00221"/>
    </source>
</evidence>
<keyword evidence="11" id="KW-1185">Reference proteome</keyword>